<dbReference type="AlphaFoldDB" id="A0A6I9X0K2"/>
<evidence type="ECO:0000259" key="1">
    <source>
        <dbReference type="Pfam" id="PF14529"/>
    </source>
</evidence>
<reference evidence="3" key="1">
    <citation type="submission" date="2025-08" db="UniProtKB">
        <authorList>
            <consortium name="RefSeq"/>
        </authorList>
    </citation>
    <scope>IDENTIFICATION</scope>
</reference>
<dbReference type="OrthoDB" id="7551843at2759"/>
<sequence>MKEKEKKENIPDGSPDVTLVRFYPMERVIVAGDFNARSTSWRDTITNDRGTLLERWLDSMGLVVANNSSRPTCERDQGKSIVDLTLVSGRMVRDGFTWRLMSDLVSFSDHRYMRWQFGRFEPRKFNTLVRKGWNPDKVDPDKFMDEYLRCADVLCDRTSLANDFSHSLTRLLSRVCDLSMPRSRQVHIRRAYWWNEEIAELRRLCIQTRRKLTRARRRKDRNPQQYEDFRLQYSQRSRNMRNAISRSQKLA</sequence>
<dbReference type="PANTHER" id="PTHR33273:SF4">
    <property type="entry name" value="ENDONUCLEASE_EXONUCLEASE_PHOSPHATASE DOMAIN-CONTAINING PROTEIN"/>
    <property type="match status" value="1"/>
</dbReference>
<evidence type="ECO:0000313" key="3">
    <source>
        <dbReference type="RefSeq" id="XP_011646061.1"/>
    </source>
</evidence>
<gene>
    <name evidence="3" type="primary">LOC105432796</name>
</gene>
<proteinExistence type="predicted"/>
<protein>
    <submittedName>
        <fullName evidence="3">Uncharacterized protein LOC105432796</fullName>
    </submittedName>
</protein>
<organism evidence="2 3">
    <name type="scientific">Pogonomyrmex barbatus</name>
    <name type="common">red harvester ant</name>
    <dbReference type="NCBI Taxonomy" id="144034"/>
    <lineage>
        <taxon>Eukaryota</taxon>
        <taxon>Metazoa</taxon>
        <taxon>Ecdysozoa</taxon>
        <taxon>Arthropoda</taxon>
        <taxon>Hexapoda</taxon>
        <taxon>Insecta</taxon>
        <taxon>Pterygota</taxon>
        <taxon>Neoptera</taxon>
        <taxon>Endopterygota</taxon>
        <taxon>Hymenoptera</taxon>
        <taxon>Apocrita</taxon>
        <taxon>Aculeata</taxon>
        <taxon>Formicoidea</taxon>
        <taxon>Formicidae</taxon>
        <taxon>Myrmicinae</taxon>
        <taxon>Pogonomyrmex</taxon>
    </lineage>
</organism>
<name>A0A6I9X0K2_9HYME</name>
<dbReference type="Gene3D" id="3.60.10.10">
    <property type="entry name" value="Endonuclease/exonuclease/phosphatase"/>
    <property type="match status" value="1"/>
</dbReference>
<dbReference type="InterPro" id="IPR036691">
    <property type="entry name" value="Endo/exonu/phosph_ase_sf"/>
</dbReference>
<dbReference type="InterPro" id="IPR005135">
    <property type="entry name" value="Endo/exonuclease/phosphatase"/>
</dbReference>
<keyword evidence="2" id="KW-1185">Reference proteome</keyword>
<dbReference type="GO" id="GO:0003824">
    <property type="term" value="F:catalytic activity"/>
    <property type="evidence" value="ECO:0007669"/>
    <property type="project" value="InterPro"/>
</dbReference>
<feature type="domain" description="Endonuclease/exonuclease/phosphatase" evidence="1">
    <location>
        <begin position="25"/>
        <end position="113"/>
    </location>
</feature>
<accession>A0A6I9X0K2</accession>
<dbReference type="PANTHER" id="PTHR33273">
    <property type="entry name" value="DOMAIN-CONTAINING PROTEIN, PUTATIVE-RELATED"/>
    <property type="match status" value="1"/>
</dbReference>
<dbReference type="KEGG" id="pbar:105432796"/>
<dbReference type="Proteomes" id="UP000504615">
    <property type="component" value="Unplaced"/>
</dbReference>
<dbReference type="GeneID" id="105432796"/>
<dbReference type="RefSeq" id="XP_011646061.1">
    <property type="nucleotide sequence ID" value="XM_011647759.1"/>
</dbReference>
<dbReference type="SUPFAM" id="SSF56219">
    <property type="entry name" value="DNase I-like"/>
    <property type="match status" value="1"/>
</dbReference>
<evidence type="ECO:0000313" key="2">
    <source>
        <dbReference type="Proteomes" id="UP000504615"/>
    </source>
</evidence>
<dbReference type="Pfam" id="PF14529">
    <property type="entry name" value="Exo_endo_phos_2"/>
    <property type="match status" value="1"/>
</dbReference>